<evidence type="ECO:0000313" key="3">
    <source>
        <dbReference type="Proteomes" id="UP000249495"/>
    </source>
</evidence>
<dbReference type="GO" id="GO:0008233">
    <property type="term" value="F:peptidase activity"/>
    <property type="evidence" value="ECO:0007669"/>
    <property type="project" value="InterPro"/>
</dbReference>
<feature type="transmembrane region" description="Helical" evidence="1">
    <location>
        <begin position="188"/>
        <end position="209"/>
    </location>
</feature>
<dbReference type="AlphaFoldDB" id="A0A2X3VTK4"/>
<keyword evidence="1" id="KW-1133">Transmembrane helix</keyword>
<dbReference type="STRING" id="1123303.GCA_000372425_01342"/>
<feature type="transmembrane region" description="Helical" evidence="1">
    <location>
        <begin position="12"/>
        <end position="30"/>
    </location>
</feature>
<accession>A0A2X3VTK4</accession>
<reference evidence="2 3" key="1">
    <citation type="submission" date="2018-06" db="EMBL/GenBank/DDBJ databases">
        <authorList>
            <consortium name="Pathogen Informatics"/>
            <person name="Doyle S."/>
        </authorList>
    </citation>
    <scope>NUCLEOTIDE SEQUENCE [LARGE SCALE GENOMIC DNA]</scope>
    <source>
        <strain evidence="2 3">NCTC12278</strain>
    </source>
</reference>
<dbReference type="Proteomes" id="UP000249495">
    <property type="component" value="Chromosome 1"/>
</dbReference>
<dbReference type="Pfam" id="PF13367">
    <property type="entry name" value="PrsW-protease"/>
    <property type="match status" value="1"/>
</dbReference>
<keyword evidence="1" id="KW-0472">Membrane</keyword>
<feature type="transmembrane region" description="Helical" evidence="1">
    <location>
        <begin position="75"/>
        <end position="96"/>
    </location>
</feature>
<evidence type="ECO:0000313" key="2">
    <source>
        <dbReference type="EMBL" id="SQF41065.1"/>
    </source>
</evidence>
<evidence type="ECO:0000256" key="1">
    <source>
        <dbReference type="SAM" id="Phobius"/>
    </source>
</evidence>
<dbReference type="EMBL" id="LS483343">
    <property type="protein sequence ID" value="SQF41065.1"/>
    <property type="molecule type" value="Genomic_DNA"/>
</dbReference>
<keyword evidence="1" id="KW-0812">Transmembrane</keyword>
<feature type="transmembrane region" description="Helical" evidence="1">
    <location>
        <begin position="221"/>
        <end position="239"/>
    </location>
</feature>
<name>A0A2X3VTK4_9STRE</name>
<gene>
    <name evidence="2" type="ORF">NCTC12278_01661</name>
</gene>
<sequence length="276" mass="31082">MKKRLKKYGNNIVLFITIVLVVSGMSLPFLEFAKTHGHADRYPQFLMALPLLLIYIIPFAFFTNYLRKRFDVSKTVFTLTWFLALAIPVNIGALGNEFLSLFLLKLKLSEQFLNDWGASLTAPFTEEIAKGIVVLLIVLLFQQRSLKTSLLLGMIAGIGFQIVEDSLYIQQTIFKNDGNGFITAFERIAYSGLSHWVFSAIFAVGLVALFTRSKAISKIRAIFYIIAPIAIHFAWNSPLDFSGSNTIYGIISWMILFSIFKTVDQLPKEAEMLPSA</sequence>
<dbReference type="KEGG" id="sfer:NCTC12278_01661"/>
<proteinExistence type="predicted"/>
<feature type="transmembrane region" description="Helical" evidence="1">
    <location>
        <begin position="116"/>
        <end position="141"/>
    </location>
</feature>
<organism evidence="2 3">
    <name type="scientific">Streptococcus ferus</name>
    <dbReference type="NCBI Taxonomy" id="1345"/>
    <lineage>
        <taxon>Bacteria</taxon>
        <taxon>Bacillati</taxon>
        <taxon>Bacillota</taxon>
        <taxon>Bacilli</taxon>
        <taxon>Lactobacillales</taxon>
        <taxon>Streptococcaceae</taxon>
        <taxon>Streptococcus</taxon>
    </lineage>
</organism>
<feature type="transmembrane region" description="Helical" evidence="1">
    <location>
        <begin position="245"/>
        <end position="263"/>
    </location>
</feature>
<protein>
    <submittedName>
        <fullName evidence="2">Membrane protein</fullName>
    </submittedName>
</protein>
<feature type="transmembrane region" description="Helical" evidence="1">
    <location>
        <begin position="42"/>
        <end position="63"/>
    </location>
</feature>
<dbReference type="RefSeq" id="WP_018030664.1">
    <property type="nucleotide sequence ID" value="NZ_LS483343.1"/>
</dbReference>
<keyword evidence="3" id="KW-1185">Reference proteome</keyword>
<dbReference type="InterPro" id="IPR026898">
    <property type="entry name" value="PrsW"/>
</dbReference>
<feature type="transmembrane region" description="Helical" evidence="1">
    <location>
        <begin position="148"/>
        <end position="168"/>
    </location>
</feature>